<name>A0ACB8UNN6_9EURO</name>
<dbReference type="EMBL" id="JALBCA010000149">
    <property type="protein sequence ID" value="KAI2382038.1"/>
    <property type="molecule type" value="Genomic_DNA"/>
</dbReference>
<comment type="caution">
    <text evidence="1">The sequence shown here is derived from an EMBL/GenBank/DDBJ whole genome shotgun (WGS) entry which is preliminary data.</text>
</comment>
<gene>
    <name evidence="1" type="ORF">LOY88_006379</name>
</gene>
<reference evidence="1" key="1">
    <citation type="journal article" date="2022" name="bioRxiv">
        <title>Population genetic analysis of Ophidiomyces ophidiicola, the causative agent of snake fungal disease, indicates recent introductions to the USA.</title>
        <authorList>
            <person name="Ladner J.T."/>
            <person name="Palmer J.M."/>
            <person name="Ettinger C.L."/>
            <person name="Stajich J.E."/>
            <person name="Farrell T.M."/>
            <person name="Glorioso B.M."/>
            <person name="Lawson B."/>
            <person name="Price S.J."/>
            <person name="Stengle A.G."/>
            <person name="Grear D.A."/>
            <person name="Lorch J.M."/>
        </authorList>
    </citation>
    <scope>NUCLEOTIDE SEQUENCE</scope>
    <source>
        <strain evidence="1">NWHC 24266-5</strain>
    </source>
</reference>
<organism evidence="1">
    <name type="scientific">Ophidiomyces ophidiicola</name>
    <dbReference type="NCBI Taxonomy" id="1387563"/>
    <lineage>
        <taxon>Eukaryota</taxon>
        <taxon>Fungi</taxon>
        <taxon>Dikarya</taxon>
        <taxon>Ascomycota</taxon>
        <taxon>Pezizomycotina</taxon>
        <taxon>Eurotiomycetes</taxon>
        <taxon>Eurotiomycetidae</taxon>
        <taxon>Onygenales</taxon>
        <taxon>Onygenaceae</taxon>
        <taxon>Ophidiomyces</taxon>
    </lineage>
</organism>
<protein>
    <submittedName>
        <fullName evidence="1">Uncharacterized protein</fullName>
    </submittedName>
</protein>
<accession>A0ACB8UNN6</accession>
<evidence type="ECO:0000313" key="1">
    <source>
        <dbReference type="EMBL" id="KAI2382038.1"/>
    </source>
</evidence>
<sequence>MSLKWLLFSIVALVSIPTLFVDGKPAVSGIKFPFYRNLPKFPSHRFPNSMPAPGFTAQKNLATQKQGRNLCGPDHGPCERGFCCSLHGYCGHGPDYCQAPDCLFDFGSGCDALKWPQGADTSTVPRPHVGEIPYSFVPIYQCVVPNTIALTFDDGPNIYTADLLDILDSYDAKATFFVSAFNSNKGSIDDPNYPWADLIHRMFNSGHQIASHTWSHQNLDSMSNGFRREQMIKTEMVLRNILGGFPTYMRPPYSACSVQSGCLGDMDDLGYHVAYFNVDTDDYNNASPHQIQRSKDLFDHSMAMHEVTGRPMLVIAHDVHEQTVYNLTIHMLHRLYESNYRPVTLGECLGDPPTNWYRWTEGSLYYPELSNSNASYRRPGEKPVSNDGTCGKDYTCAGSKFGKCCSAHGFCGNATEHCGSGCQESAGVCSFQVGNVILSNDSFAIPEEHSGDASHGGDHDETEGERIDGTFSDDSIQENEEDHGHEDEEEEEEEEEYEEDYDG</sequence>
<proteinExistence type="predicted"/>